<dbReference type="GO" id="GO:0000976">
    <property type="term" value="F:transcription cis-regulatory region binding"/>
    <property type="evidence" value="ECO:0007669"/>
    <property type="project" value="TreeGrafter"/>
</dbReference>
<reference evidence="9" key="1">
    <citation type="submission" date="2023-10" db="EMBL/GenBank/DDBJ databases">
        <authorList>
            <person name="Noh H."/>
        </authorList>
    </citation>
    <scope>NUCLEOTIDE SEQUENCE</scope>
    <source>
        <strain evidence="9">DUCC4014</strain>
    </source>
</reference>
<evidence type="ECO:0000313" key="10">
    <source>
        <dbReference type="Proteomes" id="UP000827549"/>
    </source>
</evidence>
<gene>
    <name evidence="9" type="primary">rnf10</name>
    <name evidence="9" type="ORF">LOC62_04G006292</name>
</gene>
<feature type="compositionally biased region" description="Acidic residues" evidence="7">
    <location>
        <begin position="145"/>
        <end position="155"/>
    </location>
</feature>
<organism evidence="9 10">
    <name type="scientific">Vanrija pseudolonga</name>
    <dbReference type="NCBI Taxonomy" id="143232"/>
    <lineage>
        <taxon>Eukaryota</taxon>
        <taxon>Fungi</taxon>
        <taxon>Dikarya</taxon>
        <taxon>Basidiomycota</taxon>
        <taxon>Agaricomycotina</taxon>
        <taxon>Tremellomycetes</taxon>
        <taxon>Trichosporonales</taxon>
        <taxon>Trichosporonaceae</taxon>
        <taxon>Vanrija</taxon>
    </lineage>
</organism>
<evidence type="ECO:0000256" key="6">
    <source>
        <dbReference type="PROSITE-ProRule" id="PRU00175"/>
    </source>
</evidence>
<evidence type="ECO:0000256" key="1">
    <source>
        <dbReference type="ARBA" id="ARBA00004496"/>
    </source>
</evidence>
<accession>A0AAF0YDF9</accession>
<dbReference type="GO" id="GO:0045944">
    <property type="term" value="P:positive regulation of transcription by RNA polymerase II"/>
    <property type="evidence" value="ECO:0007669"/>
    <property type="project" value="TreeGrafter"/>
</dbReference>
<keyword evidence="3" id="KW-0479">Metal-binding</keyword>
<dbReference type="AlphaFoldDB" id="A0AAF0YDF9"/>
<dbReference type="CDD" id="cd16536">
    <property type="entry name" value="RING-HC_RNF10"/>
    <property type="match status" value="1"/>
</dbReference>
<dbReference type="InterPro" id="IPR013083">
    <property type="entry name" value="Znf_RING/FYVE/PHD"/>
</dbReference>
<keyword evidence="4 6" id="KW-0863">Zinc-finger</keyword>
<evidence type="ECO:0000256" key="5">
    <source>
        <dbReference type="ARBA" id="ARBA00022833"/>
    </source>
</evidence>
<comment type="subcellular location">
    <subcellularLocation>
        <location evidence="1">Cytoplasm</location>
    </subcellularLocation>
</comment>
<protein>
    <submittedName>
        <fullName evidence="9">RING finger protein 10</fullName>
    </submittedName>
</protein>
<evidence type="ECO:0000256" key="2">
    <source>
        <dbReference type="ARBA" id="ARBA00022490"/>
    </source>
</evidence>
<dbReference type="Pfam" id="PF00097">
    <property type="entry name" value="zf-C3HC4"/>
    <property type="match status" value="1"/>
</dbReference>
<feature type="compositionally biased region" description="Basic residues" evidence="7">
    <location>
        <begin position="714"/>
        <end position="725"/>
    </location>
</feature>
<feature type="compositionally biased region" description="Basic and acidic residues" evidence="7">
    <location>
        <begin position="157"/>
        <end position="166"/>
    </location>
</feature>
<feature type="region of interest" description="Disordered" evidence="7">
    <location>
        <begin position="591"/>
        <end position="636"/>
    </location>
</feature>
<keyword evidence="2" id="KW-0963">Cytoplasm</keyword>
<evidence type="ECO:0000256" key="3">
    <source>
        <dbReference type="ARBA" id="ARBA00022723"/>
    </source>
</evidence>
<dbReference type="SMART" id="SM00184">
    <property type="entry name" value="RING"/>
    <property type="match status" value="1"/>
</dbReference>
<feature type="compositionally biased region" description="Basic and acidic residues" evidence="7">
    <location>
        <begin position="599"/>
        <end position="620"/>
    </location>
</feature>
<dbReference type="Gene3D" id="3.30.40.10">
    <property type="entry name" value="Zinc/RING finger domain, C3HC4 (zinc finger)"/>
    <property type="match status" value="1"/>
</dbReference>
<evidence type="ECO:0000259" key="8">
    <source>
        <dbReference type="PROSITE" id="PS50089"/>
    </source>
</evidence>
<evidence type="ECO:0000256" key="7">
    <source>
        <dbReference type="SAM" id="MobiDB-lite"/>
    </source>
</evidence>
<feature type="region of interest" description="Disordered" evidence="7">
    <location>
        <begin position="389"/>
        <end position="438"/>
    </location>
</feature>
<dbReference type="PANTHER" id="PTHR12983">
    <property type="entry name" value="RING FINGER 10 FAMILY MEMBER"/>
    <property type="match status" value="1"/>
</dbReference>
<keyword evidence="5" id="KW-0862">Zinc</keyword>
<feature type="compositionally biased region" description="Polar residues" evidence="7">
    <location>
        <begin position="1"/>
        <end position="21"/>
    </location>
</feature>
<feature type="region of interest" description="Disordered" evidence="7">
    <location>
        <begin position="144"/>
        <end position="166"/>
    </location>
</feature>
<dbReference type="InterPro" id="IPR001841">
    <property type="entry name" value="Znf_RING"/>
</dbReference>
<dbReference type="Proteomes" id="UP000827549">
    <property type="component" value="Chromosome 4"/>
</dbReference>
<dbReference type="EMBL" id="CP086717">
    <property type="protein sequence ID" value="WOO82806.1"/>
    <property type="molecule type" value="Genomic_DNA"/>
</dbReference>
<dbReference type="InterPro" id="IPR018957">
    <property type="entry name" value="Znf_C3HC4_RING-type"/>
</dbReference>
<keyword evidence="10" id="KW-1185">Reference proteome</keyword>
<dbReference type="GO" id="GO:0005737">
    <property type="term" value="C:cytoplasm"/>
    <property type="evidence" value="ECO:0007669"/>
    <property type="project" value="UniProtKB-SubCell"/>
</dbReference>
<feature type="region of interest" description="Disordered" evidence="7">
    <location>
        <begin position="705"/>
        <end position="735"/>
    </location>
</feature>
<dbReference type="PROSITE" id="PS00518">
    <property type="entry name" value="ZF_RING_1"/>
    <property type="match status" value="1"/>
</dbReference>
<dbReference type="GO" id="GO:0008270">
    <property type="term" value="F:zinc ion binding"/>
    <property type="evidence" value="ECO:0007669"/>
    <property type="project" value="UniProtKB-KW"/>
</dbReference>
<evidence type="ECO:0000256" key="4">
    <source>
        <dbReference type="ARBA" id="ARBA00022771"/>
    </source>
</evidence>
<dbReference type="InterPro" id="IPR039739">
    <property type="entry name" value="MAG2/RNF10"/>
</dbReference>
<proteinExistence type="predicted"/>
<dbReference type="GeneID" id="87809517"/>
<dbReference type="PROSITE" id="PS50089">
    <property type="entry name" value="ZF_RING_2"/>
    <property type="match status" value="1"/>
</dbReference>
<feature type="region of interest" description="Disordered" evidence="7">
    <location>
        <begin position="465"/>
        <end position="491"/>
    </location>
</feature>
<sequence>MSSQALQPATAQNRGTQPRRQGNNKSKGNPRGGGNKPGLAMDDGDDPAAWLGFSLPPRSGDHGHSHGPAGPPRRSKRGDAWRGSVLTREKFVNASYRFALKPNEAVSYGAHFADPDIALHWPNILQILVPTFSSYSIAQGYVSTDADEDNGDQGEDASARRQRMEEERQGRSCPICLSKPVAGRMTKCGHIFCFPCILHFIQLSDVPKSASCPICGDTIHEGMLKSVRYLDAETMVKAAEGEDLPDETASSSASTTATDCEIAREARLIDSEPATRSGSHRIHMRLLQRPQMTTMALPPTATWPSDAIPPLTAPWHFLPDVLTYSRFMLASPDYMMGELQRELEELKGEWDMLAGDDLGRSFVKSAKDKVERQIGKVRAELMTELVRHNERESREAWGEAVGGERLERQRRRERERRAREREEREREKAAREQKAKDDAEVPVEFLAATAGANYAGPTVHVPANVTVEPNPMPAKRNKRRPLGGAAPAAPPTPPAQSYYFYQSSLGANVFLNPLDIRILLAHFQSYSLFPAQISFTTTGYDSATVNDDLRRRCKYLSHLPVGTEVVFVEADLSSIVSAETLAQFEQPLKARRNKRRDRTRREDRDKRRWEEAERAKRPAEMHTVASALAPPTSPGAVTDRDLALALAASMDTTLSRSPELGTSPVAAGSFAWAVHSRTTASAPQTRTDRDNMRIVEEALAFDQLDEAEPATGGGKKKKGGKKAKKIVLGGAGRQA</sequence>
<name>A0AAF0YDF9_9TREE</name>
<evidence type="ECO:0000313" key="9">
    <source>
        <dbReference type="EMBL" id="WOO82806.1"/>
    </source>
</evidence>
<dbReference type="PANTHER" id="PTHR12983:SF9">
    <property type="entry name" value="E3 UBIQUITIN-PROTEIN LIGASE RNF10"/>
    <property type="match status" value="1"/>
</dbReference>
<dbReference type="InterPro" id="IPR017907">
    <property type="entry name" value="Znf_RING_CS"/>
</dbReference>
<dbReference type="SUPFAM" id="SSF57850">
    <property type="entry name" value="RING/U-box"/>
    <property type="match status" value="1"/>
</dbReference>
<feature type="region of interest" description="Disordered" evidence="7">
    <location>
        <begin position="1"/>
        <end position="82"/>
    </location>
</feature>
<feature type="domain" description="RING-type" evidence="8">
    <location>
        <begin position="173"/>
        <end position="215"/>
    </location>
</feature>
<dbReference type="RefSeq" id="XP_062628838.1">
    <property type="nucleotide sequence ID" value="XM_062772854.1"/>
</dbReference>